<dbReference type="GO" id="GO:0046872">
    <property type="term" value="F:metal ion binding"/>
    <property type="evidence" value="ECO:0007669"/>
    <property type="project" value="InterPro"/>
</dbReference>
<feature type="domain" description="ATP-grasp" evidence="2">
    <location>
        <begin position="121"/>
        <end position="387"/>
    </location>
</feature>
<evidence type="ECO:0000313" key="3">
    <source>
        <dbReference type="EMBL" id="KUG57818.1"/>
    </source>
</evidence>
<keyword evidence="1" id="KW-0547">Nucleotide-binding</keyword>
<dbReference type="InterPro" id="IPR011761">
    <property type="entry name" value="ATP-grasp"/>
</dbReference>
<keyword evidence="4" id="KW-1185">Reference proteome</keyword>
<dbReference type="PROSITE" id="PS50975">
    <property type="entry name" value="ATP_GRASP"/>
    <property type="match status" value="1"/>
</dbReference>
<dbReference type="GO" id="GO:0005524">
    <property type="term" value="F:ATP binding"/>
    <property type="evidence" value="ECO:0007669"/>
    <property type="project" value="UniProtKB-UniRule"/>
</dbReference>
<accession>A0A0W8ICY6</accession>
<dbReference type="AlphaFoldDB" id="A0A0W8ICY6"/>
<dbReference type="SUPFAM" id="SSF56059">
    <property type="entry name" value="Glutathione synthetase ATP-binding domain-like"/>
    <property type="match status" value="1"/>
</dbReference>
<evidence type="ECO:0000259" key="2">
    <source>
        <dbReference type="PROSITE" id="PS50975"/>
    </source>
</evidence>
<dbReference type="InterPro" id="IPR013815">
    <property type="entry name" value="ATP_grasp_subdomain_1"/>
</dbReference>
<organism evidence="3 4">
    <name type="scientific">Nesterenkonia jeotgali</name>
    <dbReference type="NCBI Taxonomy" id="317018"/>
    <lineage>
        <taxon>Bacteria</taxon>
        <taxon>Bacillati</taxon>
        <taxon>Actinomycetota</taxon>
        <taxon>Actinomycetes</taxon>
        <taxon>Micrococcales</taxon>
        <taxon>Micrococcaceae</taxon>
        <taxon>Nesterenkonia</taxon>
    </lineage>
</organism>
<evidence type="ECO:0000256" key="1">
    <source>
        <dbReference type="PROSITE-ProRule" id="PRU00409"/>
    </source>
</evidence>
<comment type="caution">
    <text evidence="3">The sequence shown here is derived from an EMBL/GenBank/DDBJ whole genome shotgun (WGS) entry which is preliminary data.</text>
</comment>
<dbReference type="EMBL" id="LQBM01000004">
    <property type="protein sequence ID" value="KUG57818.1"/>
    <property type="molecule type" value="Genomic_DNA"/>
</dbReference>
<protein>
    <recommendedName>
        <fullName evidence="2">ATP-grasp domain-containing protein</fullName>
    </recommendedName>
</protein>
<proteinExistence type="predicted"/>
<gene>
    <name evidence="3" type="ORF">AVL63_04660</name>
</gene>
<dbReference type="STRING" id="317018.AVL63_04660"/>
<name>A0A0W8ICY6_9MICC</name>
<dbReference type="Proteomes" id="UP000054023">
    <property type="component" value="Unassembled WGS sequence"/>
</dbReference>
<reference evidence="4" key="1">
    <citation type="submission" date="2015-12" db="EMBL/GenBank/DDBJ databases">
        <authorList>
            <person name="Nair G.R."/>
            <person name="Kaur G."/>
            <person name="Mayilraj S."/>
        </authorList>
    </citation>
    <scope>NUCLEOTIDE SEQUENCE [LARGE SCALE GENOMIC DNA]</scope>
    <source>
        <strain evidence="4">CD08_7</strain>
    </source>
</reference>
<evidence type="ECO:0000313" key="4">
    <source>
        <dbReference type="Proteomes" id="UP000054023"/>
    </source>
</evidence>
<dbReference type="Gene3D" id="3.30.1490.20">
    <property type="entry name" value="ATP-grasp fold, A domain"/>
    <property type="match status" value="1"/>
</dbReference>
<sequence>MAHECGASIELMVKKSTPRSSLDWPNQVIPREGGELSPVERFLNNHLLPRLGELNRPTKIVEPHGLLWGASKSRGVKAGIVVDDHRVYTRNGRVVGGREGSATSLTSDLAQRLLHSKTETLDLMKPAGLRVPEGRTFGPDEDAAAVRYAQSLGWPVAVKPDGRSAGRGVSTGVASAERFASAWKAAAAALNSVEALTPRSLHAGPAPAKLLVERDDRGIGLRVFVAGEAAPAALVRLPMFVIGDGRRTVLALARGLQSWRSQNIYLNRMEVSEAALLRRLARLGIDPNDVPTAGHLVIVQESPNLHGGGLTVDVTGLLVPKVLDLAVEARWAIPGLLAAGIDLSIQGIRDTGATVIGVNDRANHQIHRYPAFGQSRNVTEGVVDMFLRSAG</sequence>
<keyword evidence="1" id="KW-0067">ATP-binding</keyword>